<dbReference type="InterPro" id="IPR029060">
    <property type="entry name" value="PIN-like_dom_sf"/>
</dbReference>
<reference evidence="3 4" key="2">
    <citation type="journal article" date="2020" name="Cell Rep.">
        <title>Acquisition and Adaptation of Ultra-small Parasitic Reduced Genome Bacteria to Mammalian Hosts.</title>
        <authorList>
            <person name="McLean J.S."/>
            <person name="Bor B."/>
            <person name="Kerns K.A."/>
            <person name="Liu Q."/>
            <person name="To T.T."/>
            <person name="Solden L."/>
            <person name="Hendrickson E.L."/>
            <person name="Wrighton K."/>
            <person name="Shi W."/>
            <person name="He X."/>
        </authorList>
    </citation>
    <scope>NUCLEOTIDE SEQUENCE [LARGE SCALE GENOMIC DNA]</scope>
    <source>
        <strain evidence="3 4">TM7_CMJM_G6_1_HOT_870</strain>
    </source>
</reference>
<sequence>MVEIFNIILSIIILFLCITNRQKTKKSVEIKNNKIVLIDTSILIDGRFLAVAKTGFINYSIRIPRSVIGELQLLADGGDDEKRTRARYGLDIAYSLQDLENLDVKLLQDSTTASEGVDNRLLQLAKEYNGTIMTADYNLNKVAKVEGVEVLNINELVQSVRGSYLPGEKLMIEIIGNGSEKKQGVGHLPDGTMVVVENGESLIGSTVEVEFIRTLQTAAGKMMFAKLSGKKEKRIEKNKVSGRKLPTKIVKKDTKKPISRKAVKNTKKKKSKKTAEDSIIELANKD</sequence>
<dbReference type="InterPro" id="IPR002792">
    <property type="entry name" value="TRAM_dom"/>
</dbReference>
<dbReference type="SUPFAM" id="SSF88723">
    <property type="entry name" value="PIN domain-like"/>
    <property type="match status" value="1"/>
</dbReference>
<dbReference type="Proteomes" id="UP001190925">
    <property type="component" value="Unassembled WGS sequence"/>
</dbReference>
<feature type="region of interest" description="Disordered" evidence="1">
    <location>
        <begin position="235"/>
        <end position="286"/>
    </location>
</feature>
<accession>A0ABY0FKC0</accession>
<dbReference type="EC" id="3.1.-.-" evidence="3"/>
<dbReference type="GO" id="GO:0016787">
    <property type="term" value="F:hydrolase activity"/>
    <property type="evidence" value="ECO:0007669"/>
    <property type="project" value="UniProtKB-KW"/>
</dbReference>
<reference evidence="3 4" key="1">
    <citation type="journal article" date="2018" name="bioRxiv">
        <title>Evidence of independent acquisition and adaption of ultra-small bacteria to human hosts across the highly diverse yet reduced genomes of the phylum Saccharibacteria.</title>
        <authorList>
            <person name="McLean J.S."/>
            <person name="Bor B."/>
            <person name="To T.T."/>
            <person name="Liu Q."/>
            <person name="Kearns K.A."/>
            <person name="Solden L.M."/>
            <person name="Wrighton K.C."/>
            <person name="He X."/>
            <person name="Shi W."/>
        </authorList>
    </citation>
    <scope>NUCLEOTIDE SEQUENCE [LARGE SCALE GENOMIC DNA]</scope>
    <source>
        <strain evidence="3 4">TM7_CMJM_G6_1_HOT_870</strain>
    </source>
</reference>
<evidence type="ECO:0000313" key="4">
    <source>
        <dbReference type="Proteomes" id="UP001190925"/>
    </source>
</evidence>
<dbReference type="PROSITE" id="PS50926">
    <property type="entry name" value="TRAM"/>
    <property type="match status" value="1"/>
</dbReference>
<keyword evidence="3" id="KW-0378">Hydrolase</keyword>
<feature type="compositionally biased region" description="Basic residues" evidence="1">
    <location>
        <begin position="257"/>
        <end position="272"/>
    </location>
</feature>
<keyword evidence="4" id="KW-1185">Reference proteome</keyword>
<dbReference type="InterPro" id="IPR002716">
    <property type="entry name" value="PIN_dom"/>
</dbReference>
<evidence type="ECO:0000259" key="2">
    <source>
        <dbReference type="PROSITE" id="PS50926"/>
    </source>
</evidence>
<evidence type="ECO:0000313" key="3">
    <source>
        <dbReference type="EMBL" id="RYC72768.1"/>
    </source>
</evidence>
<gene>
    <name evidence="3" type="primary">yacL</name>
    <name evidence="3" type="ORF">G6CMJM_00264</name>
</gene>
<feature type="domain" description="TRAM" evidence="2">
    <location>
        <begin position="163"/>
        <end position="224"/>
    </location>
</feature>
<dbReference type="CDD" id="cd09877">
    <property type="entry name" value="PIN_YacL-like"/>
    <property type="match status" value="1"/>
</dbReference>
<protein>
    <submittedName>
        <fullName evidence="3">PIN and TRAM-domain containing protein YacL</fullName>
        <ecNumber evidence="3">3.1.-.-</ecNumber>
    </submittedName>
</protein>
<proteinExistence type="predicted"/>
<comment type="caution">
    <text evidence="3">The sequence shown here is derived from an EMBL/GenBank/DDBJ whole genome shotgun (WGS) entry which is preliminary data.</text>
</comment>
<name>A0ABY0FKC0_9BACT</name>
<dbReference type="Gene3D" id="3.40.50.1010">
    <property type="entry name" value="5'-nuclease"/>
    <property type="match status" value="1"/>
</dbReference>
<dbReference type="SMART" id="SM00670">
    <property type="entry name" value="PINc"/>
    <property type="match status" value="1"/>
</dbReference>
<organism evidence="3 4">
    <name type="scientific">Candidatus Nanogingivalis gingivitcus</name>
    <dbReference type="NCBI Taxonomy" id="2171992"/>
    <lineage>
        <taxon>Bacteria</taxon>
        <taxon>Candidatus Saccharimonadota</taxon>
        <taxon>Candidatus Nanosyncoccalia</taxon>
        <taxon>Candidatus Nanogingivales</taxon>
        <taxon>Candidatus Nanogingivalaceae</taxon>
        <taxon>Candidatus Nanogingivalis</taxon>
    </lineage>
</organism>
<evidence type="ECO:0000256" key="1">
    <source>
        <dbReference type="SAM" id="MobiDB-lite"/>
    </source>
</evidence>
<dbReference type="EMBL" id="PRLK01000003">
    <property type="protein sequence ID" value="RYC72768.1"/>
    <property type="molecule type" value="Genomic_DNA"/>
</dbReference>